<proteinExistence type="predicted"/>
<evidence type="ECO:0000313" key="4">
    <source>
        <dbReference type="Proteomes" id="UP001500839"/>
    </source>
</evidence>
<organism evidence="3 4">
    <name type="scientific">Tomitella cavernea</name>
    <dbReference type="NCBI Taxonomy" id="1387982"/>
    <lineage>
        <taxon>Bacteria</taxon>
        <taxon>Bacillati</taxon>
        <taxon>Actinomycetota</taxon>
        <taxon>Actinomycetes</taxon>
        <taxon>Mycobacteriales</taxon>
        <taxon>Tomitella</taxon>
    </lineage>
</organism>
<keyword evidence="1" id="KW-0472">Membrane</keyword>
<reference evidence="4" key="1">
    <citation type="journal article" date="2019" name="Int. J. Syst. Evol. Microbiol.">
        <title>The Global Catalogue of Microorganisms (GCM) 10K type strain sequencing project: providing services to taxonomists for standard genome sequencing and annotation.</title>
        <authorList>
            <consortium name="The Broad Institute Genomics Platform"/>
            <consortium name="The Broad Institute Genome Sequencing Center for Infectious Disease"/>
            <person name="Wu L."/>
            <person name="Ma J."/>
        </authorList>
    </citation>
    <scope>NUCLEOTIDE SEQUENCE [LARGE SCALE GENOMIC DNA]</scope>
    <source>
        <strain evidence="4">JCM 18542</strain>
    </source>
</reference>
<feature type="domain" description="Putative Flp pilus-assembly TadG-like N-terminal" evidence="2">
    <location>
        <begin position="20"/>
        <end position="66"/>
    </location>
</feature>
<keyword evidence="1" id="KW-0812">Transmembrane</keyword>
<evidence type="ECO:0000259" key="2">
    <source>
        <dbReference type="Pfam" id="PF13400"/>
    </source>
</evidence>
<protein>
    <recommendedName>
        <fullName evidence="2">Putative Flp pilus-assembly TadG-like N-terminal domain-containing protein</fullName>
    </recommendedName>
</protein>
<feature type="transmembrane region" description="Helical" evidence="1">
    <location>
        <begin position="24"/>
        <end position="49"/>
    </location>
</feature>
<comment type="caution">
    <text evidence="3">The sequence shown here is derived from an EMBL/GenBank/DDBJ whole genome shotgun (WGS) entry which is preliminary data.</text>
</comment>
<keyword evidence="1" id="KW-1133">Transmembrane helix</keyword>
<dbReference type="Pfam" id="PF13400">
    <property type="entry name" value="Tad"/>
    <property type="match status" value="1"/>
</dbReference>
<dbReference type="RefSeq" id="WP_307810708.1">
    <property type="nucleotide sequence ID" value="NZ_BAABKQ010000001.1"/>
</dbReference>
<keyword evidence="4" id="KW-1185">Reference proteome</keyword>
<gene>
    <name evidence="3" type="ORF">GCM10023353_06290</name>
</gene>
<dbReference type="InterPro" id="IPR021202">
    <property type="entry name" value="Rv3654c-like"/>
</dbReference>
<evidence type="ECO:0000256" key="1">
    <source>
        <dbReference type="SAM" id="Phobius"/>
    </source>
</evidence>
<dbReference type="NCBIfam" id="TIGR03816">
    <property type="entry name" value="tadE_like_DECH"/>
    <property type="match status" value="1"/>
</dbReference>
<name>A0ABP9C842_9ACTN</name>
<dbReference type="Proteomes" id="UP001500839">
    <property type="component" value="Unassembled WGS sequence"/>
</dbReference>
<sequence length="137" mass="13288">MTGGHRAPAPRPASVPGDAGSATVFAALGMLALLTFAVLCVQVGGAVVARHRAQAAADLAALAAAGALVDGSGACASAHTVAERNGARVSACTVEGRTVLVHATAPLPLRGLPGPGEAEAVARGGWSVDRPPGKGAR</sequence>
<accession>A0ABP9C842</accession>
<evidence type="ECO:0000313" key="3">
    <source>
        <dbReference type="EMBL" id="GAA4805992.1"/>
    </source>
</evidence>
<dbReference type="InterPro" id="IPR028087">
    <property type="entry name" value="Tad_N"/>
</dbReference>
<dbReference type="EMBL" id="BAABKQ010000001">
    <property type="protein sequence ID" value="GAA4805992.1"/>
    <property type="molecule type" value="Genomic_DNA"/>
</dbReference>